<accession>A0A1V4A282</accession>
<dbReference type="Pfam" id="PF04738">
    <property type="entry name" value="Lant_dehydr_N"/>
    <property type="match status" value="1"/>
</dbReference>
<evidence type="ECO:0000313" key="4">
    <source>
        <dbReference type="Proteomes" id="UP000190539"/>
    </source>
</evidence>
<evidence type="ECO:0000313" key="3">
    <source>
        <dbReference type="EMBL" id="OON73238.1"/>
    </source>
</evidence>
<feature type="domain" description="Lantibiotic dehydratase N-terminal" evidence="1">
    <location>
        <begin position="48"/>
        <end position="685"/>
    </location>
</feature>
<evidence type="ECO:0000259" key="1">
    <source>
        <dbReference type="Pfam" id="PF04738"/>
    </source>
</evidence>
<dbReference type="InterPro" id="IPR023809">
    <property type="entry name" value="Thiopep_bacteriocin_synth_dom"/>
</dbReference>
<dbReference type="InterPro" id="IPR006827">
    <property type="entry name" value="Lant_deHydtase_N"/>
</dbReference>
<organism evidence="3 4">
    <name type="scientific">Streptomyces tsukubensis</name>
    <dbReference type="NCBI Taxonomy" id="83656"/>
    <lineage>
        <taxon>Bacteria</taxon>
        <taxon>Bacillati</taxon>
        <taxon>Actinomycetota</taxon>
        <taxon>Actinomycetes</taxon>
        <taxon>Kitasatosporales</taxon>
        <taxon>Streptomycetaceae</taxon>
        <taxon>Streptomyces</taxon>
    </lineage>
</organism>
<dbReference type="AlphaFoldDB" id="A0A1V4A282"/>
<keyword evidence="4" id="KW-1185">Reference proteome</keyword>
<name>A0A1V4A282_9ACTN</name>
<dbReference type="RefSeq" id="WP_227025187.1">
    <property type="nucleotide sequence ID" value="NZ_CP045178.1"/>
</dbReference>
<comment type="caution">
    <text evidence="3">The sequence shown here is derived from an EMBL/GenBank/DDBJ whole genome shotgun (WGS) entry which is preliminary data.</text>
</comment>
<feature type="domain" description="Thiopeptide-type bacteriocin biosynthesis" evidence="2">
    <location>
        <begin position="748"/>
        <end position="996"/>
    </location>
</feature>
<reference evidence="3 4" key="1">
    <citation type="submission" date="2017-02" db="EMBL/GenBank/DDBJ databases">
        <title>Draft Genome Sequence of Streptomyces tsukubaensis F601, a Producer of the immunosuppressant tacrolimus FK506.</title>
        <authorList>
            <person name="Zong G."/>
            <person name="Zhong C."/>
            <person name="Fu J."/>
            <person name="Qin R."/>
            <person name="Cao G."/>
        </authorList>
    </citation>
    <scope>NUCLEOTIDE SEQUENCE [LARGE SCALE GENOMIC DNA]</scope>
    <source>
        <strain evidence="3 4">F601</strain>
    </source>
</reference>
<proteinExistence type="predicted"/>
<dbReference type="NCBIfam" id="TIGR03891">
    <property type="entry name" value="thiopep_ocin"/>
    <property type="match status" value="1"/>
</dbReference>
<dbReference type="STRING" id="83656.B1H18_27370"/>
<dbReference type="EMBL" id="MVFC01000032">
    <property type="protein sequence ID" value="OON73238.1"/>
    <property type="molecule type" value="Genomic_DNA"/>
</dbReference>
<evidence type="ECO:0000259" key="2">
    <source>
        <dbReference type="Pfam" id="PF14028"/>
    </source>
</evidence>
<sequence length="1009" mass="110300">MYRAVDASMIRTSVFPLVGLLPSCPAPVADGAADAENCRQWIKQVWADDTVVSAVEIAAPVLAAAVRKVIDGKARRSRIRRTAHSVTRYLLRMQFRATPFGTFAGPTSVRLGPRTSIRWGTQHTAFARADATWLHDFVTALEQDPEILRHLHIVADPTTTVRGATISVSCQPGADGPTETTLRRTKAAELVLSLAQAPTLVKDVVAKIKADYPDTAVTTIEGMVRTLVAHRVLLTNLPAPMTRDDALGHLVDQLDRTSRAGAPDSAVRVRAEKLRHVHQLLHQHDHAHPDEQCILRVQATTAMNQLTGVTEGSLAVHLRPDCNIVLPHQVAAEASRALDVIGRITPYPNGTPAWRDYLTRFLERYSTGTVVPVRELTDPDTGLGFPVGYRSTVLPRPVLATTPRDEHLLALVQEAALTDRREIVLTEDDIEALSTGKPSQVPAHIEFTFTVLGQSKSALDEGRFTLSVVGLSLAAGITTGRFLPTLEPSDLDRVKAVHAALPTLTEGAVRGQVSGPPLKVPINNVSRSPLVAPELLSIGEHNPDATLSLDDLGVVSDAVRFYLVSLSTGQVIEPTVMNAVELSSSTHPLTRFVCELPRAHTAVLMPFFWGAASQLPFLPEVRVGRTVLSAALWRLRHRDFGDGNDWNERLINWRCTYGLPRTVYLGASDQRLRLDLDEPVHQELLRAELKRHGKAVLHEAPEESAFAWLDRAHEVAMTFASDQDRRPAPTIRSSTARNVGRMPGSSHWVYVKLYGSTARVPEVLTGHLPRLLRHGWGTPPSTWFIRYADPEPHIRLRLRLPGPGAFGSAAQAVAEWAAELRREGLLHRVQWDTDHSETGRYGTGRALEAAEDYFVADSAAAVAQLALVVPADLRPAITAASFVDITSGFLGSSKDAFTWLTQHLLRSDGGLVPRNIQALALRLSKPDARNVLADFDGGDAVADAWEMRRHALDRYRQTLTGDAPDAVLPSLLHMHHNRAAGINPAAEATCRRIARAAAHSWTLIPEGEA</sequence>
<protein>
    <submittedName>
        <fullName evidence="3">Bacteriocin biosynthesis protein</fullName>
    </submittedName>
</protein>
<dbReference type="Pfam" id="PF14028">
    <property type="entry name" value="Lant_dehydr_C"/>
    <property type="match status" value="1"/>
</dbReference>
<gene>
    <name evidence="3" type="ORF">B1H18_27370</name>
</gene>
<dbReference type="Proteomes" id="UP000190539">
    <property type="component" value="Unassembled WGS sequence"/>
</dbReference>